<gene>
    <name evidence="1" type="ORF">CK203_075834</name>
</gene>
<dbReference type="PANTHER" id="PTHR31972">
    <property type="entry name" value="EXPRESSED PROTEIN"/>
    <property type="match status" value="1"/>
</dbReference>
<evidence type="ECO:0000313" key="2">
    <source>
        <dbReference type="Proteomes" id="UP000288805"/>
    </source>
</evidence>
<accession>A0A438F768</accession>
<comment type="caution">
    <text evidence="1">The sequence shown here is derived from an EMBL/GenBank/DDBJ whole genome shotgun (WGS) entry which is preliminary data.</text>
</comment>
<reference evidence="1 2" key="1">
    <citation type="journal article" date="2018" name="PLoS Genet.">
        <title>Population sequencing reveals clonal diversity and ancestral inbreeding in the grapevine cultivar Chardonnay.</title>
        <authorList>
            <person name="Roach M.J."/>
            <person name="Johnson D.L."/>
            <person name="Bohlmann J."/>
            <person name="van Vuuren H.J."/>
            <person name="Jones S.J."/>
            <person name="Pretorius I.S."/>
            <person name="Schmidt S.A."/>
            <person name="Borneman A.R."/>
        </authorList>
    </citation>
    <scope>NUCLEOTIDE SEQUENCE [LARGE SCALE GENOMIC DNA]</scope>
    <source>
        <strain evidence="2">cv. Chardonnay</strain>
        <tissue evidence="1">Leaf</tissue>
    </source>
</reference>
<sequence length="147" mass="17040">MERWFYFSGYEERSIQKTNATPGFYNAIFVSKKEHIFGKKLYGTKAQFWDNGQNHNLSIECDTVGTDDPFLAIRIDKVFWDVHNWLFGPSVGNAVFMFQTCSSAEKLWSSQPFFDSSALLSPCSQNFREFKLQGLGFSLILYAWKNE</sequence>
<proteinExistence type="predicted"/>
<organism evidence="1 2">
    <name type="scientific">Vitis vinifera</name>
    <name type="common">Grape</name>
    <dbReference type="NCBI Taxonomy" id="29760"/>
    <lineage>
        <taxon>Eukaryota</taxon>
        <taxon>Viridiplantae</taxon>
        <taxon>Streptophyta</taxon>
        <taxon>Embryophyta</taxon>
        <taxon>Tracheophyta</taxon>
        <taxon>Spermatophyta</taxon>
        <taxon>Magnoliopsida</taxon>
        <taxon>eudicotyledons</taxon>
        <taxon>Gunneridae</taxon>
        <taxon>Pentapetalae</taxon>
        <taxon>rosids</taxon>
        <taxon>Vitales</taxon>
        <taxon>Vitaceae</taxon>
        <taxon>Viteae</taxon>
        <taxon>Vitis</taxon>
    </lineage>
</organism>
<dbReference type="PANTHER" id="PTHR31972:SF83">
    <property type="entry name" value="DUF868 FAMILY PROTEIN"/>
    <property type="match status" value="1"/>
</dbReference>
<dbReference type="AlphaFoldDB" id="A0A438F768"/>
<dbReference type="EMBL" id="QGNW01001107">
    <property type="protein sequence ID" value="RVW55845.1"/>
    <property type="molecule type" value="Genomic_DNA"/>
</dbReference>
<name>A0A438F768_VITVI</name>
<evidence type="ECO:0000313" key="1">
    <source>
        <dbReference type="EMBL" id="RVW55845.1"/>
    </source>
</evidence>
<dbReference type="InterPro" id="IPR008586">
    <property type="entry name" value="DUF868_pln"/>
</dbReference>
<dbReference type="Proteomes" id="UP000288805">
    <property type="component" value="Unassembled WGS sequence"/>
</dbReference>
<dbReference type="Pfam" id="PF05910">
    <property type="entry name" value="DUF868"/>
    <property type="match status" value="2"/>
</dbReference>
<protein>
    <submittedName>
        <fullName evidence="1">Uncharacterized protein</fullName>
    </submittedName>
</protein>